<evidence type="ECO:0000256" key="18">
    <source>
        <dbReference type="ARBA" id="ARBA00049786"/>
    </source>
</evidence>
<dbReference type="GO" id="GO:0030488">
    <property type="term" value="P:tRNA methylation"/>
    <property type="evidence" value="ECO:0007669"/>
    <property type="project" value="TreeGrafter"/>
</dbReference>
<evidence type="ECO:0000256" key="1">
    <source>
        <dbReference type="ARBA" id="ARBA00001954"/>
    </source>
</evidence>
<dbReference type="RefSeq" id="XP_018326744.1">
    <property type="nucleotide sequence ID" value="XM_018471242.1"/>
</dbReference>
<keyword evidence="13" id="KW-0408">Iron</keyword>
<dbReference type="SUPFAM" id="SSF51197">
    <property type="entry name" value="Clavaminate synthase-like"/>
    <property type="match status" value="1"/>
</dbReference>
<dbReference type="KEGG" id="apln:108738031"/>
<evidence type="ECO:0000256" key="8">
    <source>
        <dbReference type="ARBA" id="ARBA00022679"/>
    </source>
</evidence>
<dbReference type="GO" id="GO:0005737">
    <property type="term" value="C:cytoplasm"/>
    <property type="evidence" value="ECO:0007669"/>
    <property type="project" value="UniProtKB-SubCell"/>
</dbReference>
<dbReference type="PROSITE" id="PS50102">
    <property type="entry name" value="RRM"/>
    <property type="match status" value="1"/>
</dbReference>
<dbReference type="GO" id="GO:0106335">
    <property type="term" value="F:tRNA (5-carboxymethyluridine(34)-5-O)-methyltransferase activity"/>
    <property type="evidence" value="ECO:0007669"/>
    <property type="project" value="UniProtKB-EC"/>
</dbReference>
<evidence type="ECO:0000256" key="9">
    <source>
        <dbReference type="ARBA" id="ARBA00022691"/>
    </source>
</evidence>
<evidence type="ECO:0000256" key="10">
    <source>
        <dbReference type="ARBA" id="ARBA00022723"/>
    </source>
</evidence>
<dbReference type="GO" id="GO:0046872">
    <property type="term" value="F:metal ion binding"/>
    <property type="evidence" value="ECO:0007669"/>
    <property type="project" value="UniProtKB-KW"/>
</dbReference>
<dbReference type="Gene3D" id="2.60.120.590">
    <property type="entry name" value="Alpha-ketoglutarate-dependent dioxygenase AlkB-like"/>
    <property type="match status" value="1"/>
</dbReference>
<evidence type="ECO:0000256" key="13">
    <source>
        <dbReference type="ARBA" id="ARBA00023004"/>
    </source>
</evidence>
<evidence type="ECO:0000313" key="23">
    <source>
        <dbReference type="Proteomes" id="UP000192223"/>
    </source>
</evidence>
<comment type="cofactor">
    <cofactor evidence="1">
        <name>Fe(2+)</name>
        <dbReference type="ChEBI" id="CHEBI:29033"/>
    </cofactor>
</comment>
<dbReference type="Gene3D" id="3.30.70.330">
    <property type="match status" value="1"/>
</dbReference>
<sequence>MELAENIIQKRPEGLSSPSKKKQRKYQHTLTKQTGAKCTIFPTKHIGICNSGLVNGLSEEVVYEHFSKYGKIEQILMLPGKSCCFVSFDDIKCSTKAFNNINGVLNIAQYLKPVFLSFVENIPESLIEANLKHDSDPPNGLIILENFITDSEERAFLALNDFNRLGSSLKHRQVKHYGYEFKYDINNVDLNCPLEEKIPKECDILWERLRIAYPQLIFVEPDQLTVNCYKPGQGIPSHVDTHSAFEDPIFILSLGSAIVMDFKNDNGDHHSLLIPQKSFVIMSGESRYAYTHGITPRKLDILQTKAGLTVFHRAIRVSFTFRKVRNGKCCCKFHSKCDSYLRTHEKSYTAFGQLAERVEETHVHKVYENIAQHFSETRHKPWPNVVDFIKSFETGSLLVDVGCGNGKYMNCGQNIFQIGLDTSISLLNVCREKQYQVLLGNCLRIPLLDNVADGAISIAVIHHLSTEERRFSAIRELLRILKAGGRVLVYVWAKEQKHRNEKSSYLKQDRKNRRCEENEAVSNEKLTLVDGVEIPIHTNRTQFKHQDVLVPWKLKKNSGKSLNTGTDESQTFLRYYHVFKEGELENMCAQFNSKLLHSYYDQGNWCVILEKK</sequence>
<dbReference type="InterPro" id="IPR000504">
    <property type="entry name" value="RRM_dom"/>
</dbReference>
<evidence type="ECO:0000256" key="7">
    <source>
        <dbReference type="ARBA" id="ARBA00022603"/>
    </source>
</evidence>
<evidence type="ECO:0000256" key="6">
    <source>
        <dbReference type="ARBA" id="ARBA00022490"/>
    </source>
</evidence>
<evidence type="ECO:0000256" key="2">
    <source>
        <dbReference type="ARBA" id="ARBA00004123"/>
    </source>
</evidence>
<dbReference type="EC" id="2.1.1.229" evidence="5"/>
<evidence type="ECO:0000259" key="22">
    <source>
        <dbReference type="PROSITE" id="PS51471"/>
    </source>
</evidence>
<dbReference type="GO" id="GO:0005634">
    <property type="term" value="C:nucleus"/>
    <property type="evidence" value="ECO:0007669"/>
    <property type="project" value="UniProtKB-SubCell"/>
</dbReference>
<reference evidence="24" key="1">
    <citation type="submission" date="2025-08" db="UniProtKB">
        <authorList>
            <consortium name="RefSeq"/>
        </authorList>
    </citation>
    <scope>IDENTIFICATION</scope>
    <source>
        <tissue evidence="24">Entire body</tissue>
    </source>
</reference>
<dbReference type="CDD" id="cd02440">
    <property type="entry name" value="AdoMet_MTases"/>
    <property type="match status" value="1"/>
</dbReference>
<dbReference type="STRING" id="224129.A0A1W4WS58"/>
<evidence type="ECO:0000259" key="21">
    <source>
        <dbReference type="PROSITE" id="PS50102"/>
    </source>
</evidence>
<dbReference type="InterPro" id="IPR013216">
    <property type="entry name" value="Methyltransf_11"/>
</dbReference>
<dbReference type="Gene3D" id="3.40.50.150">
    <property type="entry name" value="Vaccinia Virus protein VP39"/>
    <property type="match status" value="1"/>
</dbReference>
<dbReference type="InterPro" id="IPR005123">
    <property type="entry name" value="Oxoglu/Fe-dep_dioxygenase_dom"/>
</dbReference>
<comment type="catalytic activity">
    <reaction evidence="16">
        <text>5-(carboxymethyl)uridine(34) in tRNA + S-adenosyl-L-methionine = 5-(2-methoxy-2-oxoethyl)uridine(34) in tRNA + S-adenosyl-L-homocysteine</text>
        <dbReference type="Rhea" id="RHEA:43208"/>
        <dbReference type="Rhea" id="RHEA-COMP:10407"/>
        <dbReference type="Rhea" id="RHEA-COMP:10408"/>
        <dbReference type="ChEBI" id="CHEBI:57856"/>
        <dbReference type="ChEBI" id="CHEBI:59789"/>
        <dbReference type="ChEBI" id="CHEBI:74851"/>
        <dbReference type="ChEBI" id="CHEBI:74882"/>
        <dbReference type="EC" id="2.1.1.229"/>
    </reaction>
</comment>
<dbReference type="AlphaFoldDB" id="A0A1W4WS58"/>
<keyword evidence="14" id="KW-0539">Nucleus</keyword>
<keyword evidence="15" id="KW-0511">Multifunctional enzyme</keyword>
<proteinExistence type="inferred from homology"/>
<dbReference type="InterPro" id="IPR051422">
    <property type="entry name" value="AlkB_tRNA_MeTrf/Diox"/>
</dbReference>
<dbReference type="SUPFAM" id="SSF53335">
    <property type="entry name" value="S-adenosyl-L-methionine-dependent methyltransferases"/>
    <property type="match status" value="1"/>
</dbReference>
<keyword evidence="8" id="KW-0808">Transferase</keyword>
<dbReference type="OrthoDB" id="271595at2759"/>
<dbReference type="InterPro" id="IPR035979">
    <property type="entry name" value="RBD_domain_sf"/>
</dbReference>
<dbReference type="InterPro" id="IPR027450">
    <property type="entry name" value="AlkB-like"/>
</dbReference>
<dbReference type="FunFam" id="3.30.70.330:FF:000570">
    <property type="entry name" value="ALKylated DNA repair protein AlkB homolog"/>
    <property type="match status" value="1"/>
</dbReference>
<dbReference type="InParanoid" id="A0A1W4WS58"/>
<evidence type="ECO:0000256" key="19">
    <source>
        <dbReference type="ARBA" id="ARBA00049802"/>
    </source>
</evidence>
<dbReference type="GO" id="GO:0000049">
    <property type="term" value="F:tRNA binding"/>
    <property type="evidence" value="ECO:0007669"/>
    <property type="project" value="TreeGrafter"/>
</dbReference>
<dbReference type="GeneID" id="108738031"/>
<keyword evidence="6" id="KW-0963">Cytoplasm</keyword>
<keyword evidence="23" id="KW-1185">Reference proteome</keyword>
<dbReference type="GO" id="GO:0002098">
    <property type="term" value="P:tRNA wobble uridine modification"/>
    <property type="evidence" value="ECO:0007669"/>
    <property type="project" value="TreeGrafter"/>
</dbReference>
<evidence type="ECO:0000256" key="14">
    <source>
        <dbReference type="ARBA" id="ARBA00023242"/>
    </source>
</evidence>
<dbReference type="Pfam" id="PF13532">
    <property type="entry name" value="2OG-FeII_Oxy_2"/>
    <property type="match status" value="1"/>
</dbReference>
<dbReference type="InterPro" id="IPR029063">
    <property type="entry name" value="SAM-dependent_MTases_sf"/>
</dbReference>
<feature type="domain" description="Fe2OG dioxygenase" evidence="22">
    <location>
        <begin position="220"/>
        <end position="325"/>
    </location>
</feature>
<protein>
    <recommendedName>
        <fullName evidence="5">tRNA (carboxymethyluridine(34)-5-O)-methyltransferase</fullName>
        <ecNumber evidence="5">2.1.1.229</ecNumber>
    </recommendedName>
    <alternativeName>
        <fullName evidence="18">Alkylated DNA repair protein alkB homolog 8</fullName>
    </alternativeName>
    <alternativeName>
        <fullName evidence="19">S-adenosyl-L-methionine-dependent tRNA methyltransferase ALKBH8</fullName>
    </alternativeName>
</protein>
<comment type="subcellular location">
    <subcellularLocation>
        <location evidence="3">Cytoplasm</location>
    </subcellularLocation>
    <subcellularLocation>
        <location evidence="2">Nucleus</location>
    </subcellularLocation>
</comment>
<evidence type="ECO:0000256" key="3">
    <source>
        <dbReference type="ARBA" id="ARBA00004496"/>
    </source>
</evidence>
<dbReference type="Pfam" id="PF08241">
    <property type="entry name" value="Methyltransf_11"/>
    <property type="match status" value="1"/>
</dbReference>
<dbReference type="PANTHER" id="PTHR13069:SF21">
    <property type="entry name" value="ALKYLATED DNA REPAIR PROTEIN ALKB HOMOLOG 8"/>
    <property type="match status" value="1"/>
</dbReference>
<dbReference type="InterPro" id="IPR034256">
    <property type="entry name" value="ALKBH8_RRM"/>
</dbReference>
<dbReference type="FunCoup" id="A0A1W4WS58">
    <property type="interactions" value="1129"/>
</dbReference>
<dbReference type="Proteomes" id="UP000192223">
    <property type="component" value="Unplaced"/>
</dbReference>
<evidence type="ECO:0000256" key="5">
    <source>
        <dbReference type="ARBA" id="ARBA00012808"/>
    </source>
</evidence>
<organism evidence="23 24">
    <name type="scientific">Agrilus planipennis</name>
    <name type="common">Emerald ash borer</name>
    <name type="synonym">Agrilus marcopoli</name>
    <dbReference type="NCBI Taxonomy" id="224129"/>
    <lineage>
        <taxon>Eukaryota</taxon>
        <taxon>Metazoa</taxon>
        <taxon>Ecdysozoa</taxon>
        <taxon>Arthropoda</taxon>
        <taxon>Hexapoda</taxon>
        <taxon>Insecta</taxon>
        <taxon>Pterygota</taxon>
        <taxon>Neoptera</taxon>
        <taxon>Endopterygota</taxon>
        <taxon>Coleoptera</taxon>
        <taxon>Polyphaga</taxon>
        <taxon>Elateriformia</taxon>
        <taxon>Buprestoidea</taxon>
        <taxon>Buprestidae</taxon>
        <taxon>Agrilinae</taxon>
        <taxon>Agrilus</taxon>
    </lineage>
</organism>
<dbReference type="PROSITE" id="PS51471">
    <property type="entry name" value="FE2OG_OXY"/>
    <property type="match status" value="1"/>
</dbReference>
<evidence type="ECO:0000256" key="20">
    <source>
        <dbReference type="PROSITE-ProRule" id="PRU00176"/>
    </source>
</evidence>
<keyword evidence="11" id="KW-0862">Zinc</keyword>
<dbReference type="CDD" id="cd12431">
    <property type="entry name" value="RRM_ALKBH8"/>
    <property type="match status" value="1"/>
</dbReference>
<comment type="function">
    <text evidence="17">Catalyzes the methylation of 5-carboxymethyl uridine to 5-methylcarboxymethyl uridine at the wobble position of the anticodon loop in tRNA via its methyltransferase domain. Catalyzes the last step in the formation of 5-methylcarboxymethyl uridine at the wobble position of the anticodon loop in target tRNA. Has a preference for tRNA(Arg) and tRNA(Glu), and does not bind tRNA(Lys). Binds tRNA and catalyzes the iron and alpha-ketoglutarate dependent hydroxylation of 5-methylcarboxymethyl uridine at the wobble position of the anticodon loop in tRNA via its dioxygenase domain, giving rise to 5-(S)-methoxycarbonylhydroxymethyluridine; has a preference for tRNA(Gly). Required for normal survival after DNA damage. May inhibit apoptosis and promote cell survival and angiogenesis.</text>
</comment>
<dbReference type="PANTHER" id="PTHR13069">
    <property type="entry name" value="ALKYLATED DNA REPAIR PROTEIN ALKB HOMOLOG 8"/>
    <property type="match status" value="1"/>
</dbReference>
<feature type="domain" description="RRM" evidence="21">
    <location>
        <begin position="51"/>
        <end position="121"/>
    </location>
</feature>
<dbReference type="Pfam" id="PF00076">
    <property type="entry name" value="RRM_1"/>
    <property type="match status" value="1"/>
</dbReference>
<evidence type="ECO:0000256" key="17">
    <source>
        <dbReference type="ARBA" id="ARBA00045506"/>
    </source>
</evidence>
<keyword evidence="9" id="KW-0949">S-adenosyl-L-methionine</keyword>
<evidence type="ECO:0000256" key="16">
    <source>
        <dbReference type="ARBA" id="ARBA00034996"/>
    </source>
</evidence>
<dbReference type="InterPro" id="IPR012677">
    <property type="entry name" value="Nucleotide-bd_a/b_plait_sf"/>
</dbReference>
<keyword evidence="12 20" id="KW-0694">RNA-binding</keyword>
<dbReference type="InterPro" id="IPR037151">
    <property type="entry name" value="AlkB-like_sf"/>
</dbReference>
<accession>A0A1W4WS58</accession>
<dbReference type="SUPFAM" id="SSF54928">
    <property type="entry name" value="RNA-binding domain, RBD"/>
    <property type="match status" value="1"/>
</dbReference>
<evidence type="ECO:0000313" key="24">
    <source>
        <dbReference type="RefSeq" id="XP_018326744.1"/>
    </source>
</evidence>
<name>A0A1W4WS58_AGRPL</name>
<gene>
    <name evidence="24" type="primary">LOC108738031</name>
</gene>
<evidence type="ECO:0000256" key="4">
    <source>
        <dbReference type="ARBA" id="ARBA00007879"/>
    </source>
</evidence>
<evidence type="ECO:0000256" key="12">
    <source>
        <dbReference type="ARBA" id="ARBA00022884"/>
    </source>
</evidence>
<keyword evidence="7" id="KW-0489">Methyltransferase</keyword>
<comment type="similarity">
    <text evidence="4">Belongs to the alkB family.</text>
</comment>
<evidence type="ECO:0000256" key="11">
    <source>
        <dbReference type="ARBA" id="ARBA00022833"/>
    </source>
</evidence>
<keyword evidence="10" id="KW-0479">Metal-binding</keyword>
<evidence type="ECO:0000256" key="15">
    <source>
        <dbReference type="ARBA" id="ARBA00023268"/>
    </source>
</evidence>
<dbReference type="GO" id="GO:0008757">
    <property type="term" value="F:S-adenosylmethionine-dependent methyltransferase activity"/>
    <property type="evidence" value="ECO:0007669"/>
    <property type="project" value="InterPro"/>
</dbReference>